<name>A0A9D1XZY3_9FIRM</name>
<evidence type="ECO:0000256" key="1">
    <source>
        <dbReference type="SAM" id="Phobius"/>
    </source>
</evidence>
<reference evidence="2" key="1">
    <citation type="journal article" date="2021" name="PeerJ">
        <title>Extensive microbial diversity within the chicken gut microbiome revealed by metagenomics and culture.</title>
        <authorList>
            <person name="Gilroy R."/>
            <person name="Ravi A."/>
            <person name="Getino M."/>
            <person name="Pursley I."/>
            <person name="Horton D.L."/>
            <person name="Alikhan N.F."/>
            <person name="Baker D."/>
            <person name="Gharbi K."/>
            <person name="Hall N."/>
            <person name="Watson M."/>
            <person name="Adriaenssens E.M."/>
            <person name="Foster-Nyarko E."/>
            <person name="Jarju S."/>
            <person name="Secka A."/>
            <person name="Antonio M."/>
            <person name="Oren A."/>
            <person name="Chaudhuri R.R."/>
            <person name="La Ragione R."/>
            <person name="Hildebrand F."/>
            <person name="Pallen M.J."/>
        </authorList>
    </citation>
    <scope>NUCLEOTIDE SEQUENCE</scope>
    <source>
        <strain evidence="2">ChiHecec2B26-7398</strain>
    </source>
</reference>
<gene>
    <name evidence="2" type="ORF">H9846_01955</name>
</gene>
<dbReference type="Proteomes" id="UP000886751">
    <property type="component" value="Unassembled WGS sequence"/>
</dbReference>
<evidence type="ECO:0000313" key="2">
    <source>
        <dbReference type="EMBL" id="HIX94202.1"/>
    </source>
</evidence>
<organism evidence="2 3">
    <name type="scientific">Candidatus Gemmiger excrementipullorum</name>
    <dbReference type="NCBI Taxonomy" id="2838610"/>
    <lineage>
        <taxon>Bacteria</taxon>
        <taxon>Bacillati</taxon>
        <taxon>Bacillota</taxon>
        <taxon>Clostridia</taxon>
        <taxon>Eubacteriales</taxon>
        <taxon>Gemmiger</taxon>
    </lineage>
</organism>
<dbReference type="EMBL" id="DXEI01000032">
    <property type="protein sequence ID" value="HIX94202.1"/>
    <property type="molecule type" value="Genomic_DNA"/>
</dbReference>
<comment type="caution">
    <text evidence="2">The sequence shown here is derived from an EMBL/GenBank/DDBJ whole genome shotgun (WGS) entry which is preliminary data.</text>
</comment>
<protein>
    <submittedName>
        <fullName evidence="2">Uncharacterized protein</fullName>
    </submittedName>
</protein>
<feature type="transmembrane region" description="Helical" evidence="1">
    <location>
        <begin position="12"/>
        <end position="33"/>
    </location>
</feature>
<keyword evidence="1" id="KW-0472">Membrane</keyword>
<dbReference type="AlphaFoldDB" id="A0A9D1XZY3"/>
<sequence>MKTRKHNTFRRLARAGVQFAAVLLALYILAAVAALNVPAVLLAILAENALLGIYYKLEAPRHADTAENPRCI</sequence>
<accession>A0A9D1XZY3</accession>
<keyword evidence="1" id="KW-1133">Transmembrane helix</keyword>
<evidence type="ECO:0000313" key="3">
    <source>
        <dbReference type="Proteomes" id="UP000886751"/>
    </source>
</evidence>
<proteinExistence type="predicted"/>
<keyword evidence="1" id="KW-0812">Transmembrane</keyword>
<reference evidence="2" key="2">
    <citation type="submission" date="2021-04" db="EMBL/GenBank/DDBJ databases">
        <authorList>
            <person name="Gilroy R."/>
        </authorList>
    </citation>
    <scope>NUCLEOTIDE SEQUENCE</scope>
    <source>
        <strain evidence="2">ChiHecec2B26-7398</strain>
    </source>
</reference>